<name>A0ABW4D7C7_9BACL</name>
<evidence type="ECO:0000313" key="2">
    <source>
        <dbReference type="Proteomes" id="UP001597340"/>
    </source>
</evidence>
<accession>A0ABW4D7C7</accession>
<reference evidence="2" key="1">
    <citation type="journal article" date="2019" name="Int. J. Syst. Evol. Microbiol.">
        <title>The Global Catalogue of Microorganisms (GCM) 10K type strain sequencing project: providing services to taxonomists for standard genome sequencing and annotation.</title>
        <authorList>
            <consortium name="The Broad Institute Genomics Platform"/>
            <consortium name="The Broad Institute Genome Sequencing Center for Infectious Disease"/>
            <person name="Wu L."/>
            <person name="Ma J."/>
        </authorList>
    </citation>
    <scope>NUCLEOTIDE SEQUENCE [LARGE SCALE GENOMIC DNA]</scope>
    <source>
        <strain evidence="2">CCM 9147</strain>
    </source>
</reference>
<dbReference type="PROSITE" id="PS51257">
    <property type="entry name" value="PROKAR_LIPOPROTEIN"/>
    <property type="match status" value="1"/>
</dbReference>
<proteinExistence type="predicted"/>
<keyword evidence="2" id="KW-1185">Reference proteome</keyword>
<dbReference type="Proteomes" id="UP001597340">
    <property type="component" value="Unassembled WGS sequence"/>
</dbReference>
<evidence type="ECO:0000313" key="1">
    <source>
        <dbReference type="EMBL" id="MFD1460607.1"/>
    </source>
</evidence>
<protein>
    <recommendedName>
        <fullName evidence="3">EfeO-type cupredoxin-like domain-containing protein</fullName>
    </recommendedName>
</protein>
<organism evidence="1 2">
    <name type="scientific">Paenibacillus farraposensis</name>
    <dbReference type="NCBI Taxonomy" id="2807095"/>
    <lineage>
        <taxon>Bacteria</taxon>
        <taxon>Bacillati</taxon>
        <taxon>Bacillota</taxon>
        <taxon>Bacilli</taxon>
        <taxon>Bacillales</taxon>
        <taxon>Paenibacillaceae</taxon>
        <taxon>Paenibacillus</taxon>
    </lineage>
</organism>
<evidence type="ECO:0008006" key="3">
    <source>
        <dbReference type="Google" id="ProtNLM"/>
    </source>
</evidence>
<gene>
    <name evidence="1" type="ORF">ACFQ5D_03905</name>
</gene>
<dbReference type="EMBL" id="JBHTNZ010000003">
    <property type="protein sequence ID" value="MFD1460607.1"/>
    <property type="molecule type" value="Genomic_DNA"/>
</dbReference>
<sequence length="131" mass="14586">MGKVLPIFIFLFIVSGCDLFKSTSLPSMTAKSDDTEIPTVLVSYLWGAKTQYGIPWEIMQPKPAVTVPKGATINLVFDSEPKEVAASEILNKKDFKEIDIKDKKIVVPETKGIILFSFMQHGLIVEPQIML</sequence>
<comment type="caution">
    <text evidence="1">The sequence shown here is derived from an EMBL/GenBank/DDBJ whole genome shotgun (WGS) entry which is preliminary data.</text>
</comment>
<dbReference type="RefSeq" id="WP_229526723.1">
    <property type="nucleotide sequence ID" value="NZ_JAFFQR010000112.1"/>
</dbReference>